<evidence type="ECO:0000256" key="2">
    <source>
        <dbReference type="ARBA" id="ARBA00022576"/>
    </source>
</evidence>
<dbReference type="PANTHER" id="PTHR42832">
    <property type="entry name" value="AMINO ACID AMINOTRANSFERASE"/>
    <property type="match status" value="1"/>
</dbReference>
<dbReference type="GO" id="GO:0008483">
    <property type="term" value="F:transaminase activity"/>
    <property type="evidence" value="ECO:0007669"/>
    <property type="project" value="UniProtKB-KW"/>
</dbReference>
<sequence length="394" mass="43829">MHDFESSDLLNRLPEQFFAALVKKAKKLENEGHNVINLGQGNPDLPTPAFIVEALKAASENTKFHKYPPFQGYPFLKEAIARFYEDEYGVMVDPATEVAILFGAKTGLVEVSQCLLNKGDKVLVPDPGYPDYMSGIAIAHAEPVYMPLLEENDFLPDYAQFDHDKLTEAKLLFLNYPNNPTAAMATTDFFDQTVALAKNHQICVVHDFAYGAIGYDGVQAPSFLQTKGAKDIGIEIYTLSKTFNMAGWRVAFAVGNKSVIRSLELIQDHYYVSIFGAIQYAAQQALLHGKKAINENIQIYEQRRNTFLQKAEAIGWKGGISKGSFFVWMPVPDGYSSEQFANILLEKAHVVVAPGNGFGTTGEGYVRVALLDEESNLVKACERIKHLQIFKRIV</sequence>
<dbReference type="NCBIfam" id="NF005977">
    <property type="entry name" value="PRK08068.1"/>
    <property type="match status" value="1"/>
</dbReference>
<dbReference type="Gene3D" id="3.40.640.10">
    <property type="entry name" value="Type I PLP-dependent aspartate aminotransferase-like (Major domain)"/>
    <property type="match status" value="1"/>
</dbReference>
<dbReference type="Pfam" id="PF00155">
    <property type="entry name" value="Aminotran_1_2"/>
    <property type="match status" value="1"/>
</dbReference>
<protein>
    <submittedName>
        <fullName evidence="5">Pyridoxal phosphate-dependent aminotransferase</fullName>
    </submittedName>
</protein>
<accession>A0ABV8WQ11</accession>
<dbReference type="CDD" id="cd00609">
    <property type="entry name" value="AAT_like"/>
    <property type="match status" value="1"/>
</dbReference>
<feature type="domain" description="Aminotransferase class I/classII large" evidence="4">
    <location>
        <begin position="34"/>
        <end position="384"/>
    </location>
</feature>
<reference evidence="6" key="1">
    <citation type="journal article" date="2019" name="Int. J. Syst. Evol. Microbiol.">
        <title>The Global Catalogue of Microorganisms (GCM) 10K type strain sequencing project: providing services to taxonomists for standard genome sequencing and annotation.</title>
        <authorList>
            <consortium name="The Broad Institute Genomics Platform"/>
            <consortium name="The Broad Institute Genome Sequencing Center for Infectious Disease"/>
            <person name="Wu L."/>
            <person name="Ma J."/>
        </authorList>
    </citation>
    <scope>NUCLEOTIDE SEQUENCE [LARGE SCALE GENOMIC DNA]</scope>
    <source>
        <strain evidence="6">CCUG 37865</strain>
    </source>
</reference>
<proteinExistence type="predicted"/>
<comment type="caution">
    <text evidence="5">The sequence shown here is derived from an EMBL/GenBank/DDBJ whole genome shotgun (WGS) entry which is preliminary data.</text>
</comment>
<evidence type="ECO:0000259" key="4">
    <source>
        <dbReference type="Pfam" id="PF00155"/>
    </source>
</evidence>
<dbReference type="SUPFAM" id="SSF53383">
    <property type="entry name" value="PLP-dependent transferases"/>
    <property type="match status" value="1"/>
</dbReference>
<comment type="cofactor">
    <cofactor evidence="1">
        <name>pyridoxal 5'-phosphate</name>
        <dbReference type="ChEBI" id="CHEBI:597326"/>
    </cofactor>
</comment>
<dbReference type="InterPro" id="IPR015421">
    <property type="entry name" value="PyrdxlP-dep_Trfase_major"/>
</dbReference>
<dbReference type="InterPro" id="IPR004839">
    <property type="entry name" value="Aminotransferase_I/II_large"/>
</dbReference>
<name>A0ABV8WQ11_9BACI</name>
<dbReference type="EMBL" id="JBHSDT010000002">
    <property type="protein sequence ID" value="MFC4401945.1"/>
    <property type="molecule type" value="Genomic_DNA"/>
</dbReference>
<dbReference type="Gene3D" id="3.90.1150.10">
    <property type="entry name" value="Aspartate Aminotransferase, domain 1"/>
    <property type="match status" value="1"/>
</dbReference>
<dbReference type="PANTHER" id="PTHR42832:SF3">
    <property type="entry name" value="L-GLUTAMINE--4-(METHYLSULFANYL)-2-OXOBUTANOATE AMINOTRANSFERASE"/>
    <property type="match status" value="1"/>
</dbReference>
<keyword evidence="6" id="KW-1185">Reference proteome</keyword>
<dbReference type="InterPro" id="IPR050881">
    <property type="entry name" value="LL-DAP_aminotransferase"/>
</dbReference>
<dbReference type="InterPro" id="IPR015424">
    <property type="entry name" value="PyrdxlP-dep_Trfase"/>
</dbReference>
<evidence type="ECO:0000313" key="5">
    <source>
        <dbReference type="EMBL" id="MFC4401945.1"/>
    </source>
</evidence>
<gene>
    <name evidence="5" type="ORF">ACFOY7_02390</name>
</gene>
<evidence type="ECO:0000256" key="3">
    <source>
        <dbReference type="ARBA" id="ARBA00022679"/>
    </source>
</evidence>
<keyword evidence="2 5" id="KW-0032">Aminotransferase</keyword>
<organism evidence="5 6">
    <name type="scientific">Gracilibacillus xinjiangensis</name>
    <dbReference type="NCBI Taxonomy" id="1193282"/>
    <lineage>
        <taxon>Bacteria</taxon>
        <taxon>Bacillati</taxon>
        <taxon>Bacillota</taxon>
        <taxon>Bacilli</taxon>
        <taxon>Bacillales</taxon>
        <taxon>Bacillaceae</taxon>
        <taxon>Gracilibacillus</taxon>
    </lineage>
</organism>
<evidence type="ECO:0000256" key="1">
    <source>
        <dbReference type="ARBA" id="ARBA00001933"/>
    </source>
</evidence>
<dbReference type="RefSeq" id="WP_390249031.1">
    <property type="nucleotide sequence ID" value="NZ_JBHSDT010000002.1"/>
</dbReference>
<dbReference type="Proteomes" id="UP001595882">
    <property type="component" value="Unassembled WGS sequence"/>
</dbReference>
<evidence type="ECO:0000313" key="6">
    <source>
        <dbReference type="Proteomes" id="UP001595882"/>
    </source>
</evidence>
<dbReference type="InterPro" id="IPR015422">
    <property type="entry name" value="PyrdxlP-dep_Trfase_small"/>
</dbReference>
<keyword evidence="3" id="KW-0808">Transferase</keyword>